<organism evidence="12 13">
    <name type="scientific">Dinothrombium tinctorium</name>
    <dbReference type="NCBI Taxonomy" id="1965070"/>
    <lineage>
        <taxon>Eukaryota</taxon>
        <taxon>Metazoa</taxon>
        <taxon>Ecdysozoa</taxon>
        <taxon>Arthropoda</taxon>
        <taxon>Chelicerata</taxon>
        <taxon>Arachnida</taxon>
        <taxon>Acari</taxon>
        <taxon>Acariformes</taxon>
        <taxon>Trombidiformes</taxon>
        <taxon>Prostigmata</taxon>
        <taxon>Anystina</taxon>
        <taxon>Parasitengona</taxon>
        <taxon>Trombidioidea</taxon>
        <taxon>Trombidiidae</taxon>
        <taxon>Dinothrombium</taxon>
    </lineage>
</organism>
<evidence type="ECO:0000256" key="1">
    <source>
        <dbReference type="ARBA" id="ARBA00004651"/>
    </source>
</evidence>
<gene>
    <name evidence="12" type="ORF">B4U79_15331</name>
</gene>
<keyword evidence="6" id="KW-0297">G-protein coupled receptor</keyword>
<feature type="transmembrane region" description="Helical" evidence="10">
    <location>
        <begin position="169"/>
        <end position="189"/>
    </location>
</feature>
<dbReference type="SUPFAM" id="SSF81321">
    <property type="entry name" value="Family A G protein-coupled receptor-like"/>
    <property type="match status" value="1"/>
</dbReference>
<keyword evidence="8 12" id="KW-0675">Receptor</keyword>
<comment type="subcellular location">
    <subcellularLocation>
        <location evidence="1">Cell membrane</location>
        <topology evidence="1">Multi-pass membrane protein</topology>
    </subcellularLocation>
</comment>
<dbReference type="InterPro" id="IPR000276">
    <property type="entry name" value="GPCR_Rhodpsn"/>
</dbReference>
<evidence type="ECO:0000256" key="7">
    <source>
        <dbReference type="ARBA" id="ARBA00023136"/>
    </source>
</evidence>
<evidence type="ECO:0000256" key="10">
    <source>
        <dbReference type="SAM" id="Phobius"/>
    </source>
</evidence>
<keyword evidence="4 10" id="KW-0812">Transmembrane</keyword>
<dbReference type="STRING" id="1965070.A0A3S3S0Q2"/>
<dbReference type="GO" id="GO:0004995">
    <property type="term" value="F:tachykinin receptor activity"/>
    <property type="evidence" value="ECO:0007669"/>
    <property type="project" value="InterPro"/>
</dbReference>
<dbReference type="Pfam" id="PF00001">
    <property type="entry name" value="7tm_1"/>
    <property type="match status" value="1"/>
</dbReference>
<feature type="domain" description="G-protein coupled receptors family 1 profile" evidence="11">
    <location>
        <begin position="61"/>
        <end position="188"/>
    </location>
</feature>
<keyword evidence="3" id="KW-1003">Cell membrane</keyword>
<accession>A0A3S3S0Q2</accession>
<evidence type="ECO:0000256" key="4">
    <source>
        <dbReference type="ARBA" id="ARBA00022692"/>
    </source>
</evidence>
<evidence type="ECO:0000259" key="11">
    <source>
        <dbReference type="PROSITE" id="PS50262"/>
    </source>
</evidence>
<evidence type="ECO:0000256" key="3">
    <source>
        <dbReference type="ARBA" id="ARBA00022475"/>
    </source>
</evidence>
<reference evidence="12 13" key="1">
    <citation type="journal article" date="2018" name="Gigascience">
        <title>Genomes of trombidid mites reveal novel predicted allergens and laterally-transferred genes associated with secondary metabolism.</title>
        <authorList>
            <person name="Dong X."/>
            <person name="Chaisiri K."/>
            <person name="Xia D."/>
            <person name="Armstrong S.D."/>
            <person name="Fang Y."/>
            <person name="Donnelly M.J."/>
            <person name="Kadowaki T."/>
            <person name="McGarry J.W."/>
            <person name="Darby A.C."/>
            <person name="Makepeace B.L."/>
        </authorList>
    </citation>
    <scope>NUCLEOTIDE SEQUENCE [LARGE SCALE GENOMIC DNA]</scope>
    <source>
        <strain evidence="12">UoL-WK</strain>
    </source>
</reference>
<dbReference type="Proteomes" id="UP000285301">
    <property type="component" value="Unassembled WGS sequence"/>
</dbReference>
<proteinExistence type="inferred from homology"/>
<evidence type="ECO:0000256" key="5">
    <source>
        <dbReference type="ARBA" id="ARBA00022989"/>
    </source>
</evidence>
<feature type="transmembrane region" description="Helical" evidence="10">
    <location>
        <begin position="77"/>
        <end position="107"/>
    </location>
</feature>
<keyword evidence="9" id="KW-0807">Transducer</keyword>
<sequence length="193" mass="22960">MANFTKSLILPSFFKDFISKISLLGLLQLFYHLNLGCLEKAPINCYYLFGLYPDDEIRTVCLLVWPDGFSGVSFMDYIYNLVFFIVTYVIPFISMMITYTWMGVVLWRSESIGEVTERQRHSVKAKKNVVRMLVLVVIIFAACWLPYHMYFLYVYHYPNVVHQKYTQHIYLAFYWLAMSNSVYNPIIYYKMNE</sequence>
<evidence type="ECO:0000313" key="13">
    <source>
        <dbReference type="Proteomes" id="UP000285301"/>
    </source>
</evidence>
<dbReference type="Gene3D" id="1.20.1070.10">
    <property type="entry name" value="Rhodopsin 7-helix transmembrane proteins"/>
    <property type="match status" value="1"/>
</dbReference>
<protein>
    <submittedName>
        <fullName evidence="12">Tachykinin-like peptides receptor 86C</fullName>
    </submittedName>
</protein>
<keyword evidence="7 10" id="KW-0472">Membrane</keyword>
<keyword evidence="13" id="KW-1185">Reference proteome</keyword>
<dbReference type="PRINTS" id="PR00237">
    <property type="entry name" value="GPCRRHODOPSN"/>
</dbReference>
<dbReference type="OrthoDB" id="5981855at2759"/>
<evidence type="ECO:0000256" key="9">
    <source>
        <dbReference type="ARBA" id="ARBA00023224"/>
    </source>
</evidence>
<comment type="similarity">
    <text evidence="2">Belongs to the G-protein coupled receptor 1 family.</text>
</comment>
<dbReference type="GO" id="GO:0005886">
    <property type="term" value="C:plasma membrane"/>
    <property type="evidence" value="ECO:0007669"/>
    <property type="project" value="UniProtKB-SubCell"/>
</dbReference>
<feature type="transmembrane region" description="Helical" evidence="10">
    <location>
        <begin position="128"/>
        <end position="149"/>
    </location>
</feature>
<comment type="caution">
    <text evidence="12">The sequence shown here is derived from an EMBL/GenBank/DDBJ whole genome shotgun (WGS) entry which is preliminary data.</text>
</comment>
<name>A0A3S3S0Q2_9ACAR</name>
<dbReference type="PROSITE" id="PS50262">
    <property type="entry name" value="G_PROTEIN_RECEP_F1_2"/>
    <property type="match status" value="1"/>
</dbReference>
<dbReference type="InterPro" id="IPR017452">
    <property type="entry name" value="GPCR_Rhodpsn_7TM"/>
</dbReference>
<evidence type="ECO:0000256" key="2">
    <source>
        <dbReference type="ARBA" id="ARBA00010663"/>
    </source>
</evidence>
<dbReference type="InterPro" id="IPR001681">
    <property type="entry name" value="Neurokn_rcpt"/>
</dbReference>
<evidence type="ECO:0000313" key="12">
    <source>
        <dbReference type="EMBL" id="RWS08729.1"/>
    </source>
</evidence>
<evidence type="ECO:0000256" key="6">
    <source>
        <dbReference type="ARBA" id="ARBA00023040"/>
    </source>
</evidence>
<evidence type="ECO:0000256" key="8">
    <source>
        <dbReference type="ARBA" id="ARBA00023170"/>
    </source>
</evidence>
<dbReference type="AlphaFoldDB" id="A0A3S3S0Q2"/>
<dbReference type="PANTHER" id="PTHR46925">
    <property type="entry name" value="G-PROTEIN COUPLED RECEPTOR TKR-1-RELATED"/>
    <property type="match status" value="1"/>
</dbReference>
<keyword evidence="5 10" id="KW-1133">Transmembrane helix</keyword>
<feature type="non-terminal residue" evidence="12">
    <location>
        <position position="193"/>
    </location>
</feature>
<dbReference type="PANTHER" id="PTHR46925:SF2">
    <property type="entry name" value="G-PROTEIN COUPLED RECEPTOR TKR-1-RELATED"/>
    <property type="match status" value="1"/>
</dbReference>
<dbReference type="EMBL" id="NCKU01002813">
    <property type="protein sequence ID" value="RWS08729.1"/>
    <property type="molecule type" value="Genomic_DNA"/>
</dbReference>